<dbReference type="Pfam" id="PF00512">
    <property type="entry name" value="HisKA"/>
    <property type="match status" value="1"/>
</dbReference>
<dbReference type="Pfam" id="PF02518">
    <property type="entry name" value="HATPase_c"/>
    <property type="match status" value="1"/>
</dbReference>
<dbReference type="PANTHER" id="PTHR44936:SF9">
    <property type="entry name" value="SENSOR PROTEIN CREC"/>
    <property type="match status" value="1"/>
</dbReference>
<evidence type="ECO:0000256" key="6">
    <source>
        <dbReference type="ARBA" id="ARBA00022475"/>
    </source>
</evidence>
<sequence length="502" mass="53980">MKAFSLPRPSFRQLLVVAFLLVATLLGGVALRGQLTLEGLLERSRAENQRTLRLSSHAERLGEATLTMERAARQYLVLGDPTLRQTYERNAAEAAGHVQALAAGAVAPEATRAWLAQRAQIDRELREAEFVPGSRDRALAAAFRELGVQQARMGEQLRRVTEARNAALQAELDAGRAALGRLVAGATVLTLSLALGLALLLARPLRRVEMAIVALGENRLDERIDIRGPSDVRQIGRRLDWLRQRLAGIDADKARFLRHVSHELKTPLAALREGVALLQDGVAGPLSDNQREVARILHDNTATLQRRIEDLLKFNAAAFAAERLVRKPTDMGALVAGLVQEQQLVWRARRLHVQVRCHPAAEGAPLVADVDAELLGSALGNLLSNAIRYSPEGGTVTLTLQQQGDGLTIDVQDQGPGVPAAERERIFEPFFRGAQQPADGLPGTGIGLSIVAEAVAAHGGRVQLLGSPAAETGGGEATTTDSQAPHEPGAHFRITLPHALAD</sequence>
<evidence type="ECO:0000259" key="22">
    <source>
        <dbReference type="PROSITE" id="PS50109"/>
    </source>
</evidence>
<keyword evidence="25" id="KW-1185">Reference proteome</keyword>
<dbReference type="CDD" id="cd00075">
    <property type="entry name" value="HATPase"/>
    <property type="match status" value="1"/>
</dbReference>
<dbReference type="PROSITE" id="PS50109">
    <property type="entry name" value="HIS_KIN"/>
    <property type="match status" value="1"/>
</dbReference>
<dbReference type="EC" id="2.7.13.3" evidence="5"/>
<comment type="caution">
    <text evidence="24">The sequence shown here is derived from an EMBL/GenBank/DDBJ whole genome shotgun (WGS) entry which is preliminary data.</text>
</comment>
<reference evidence="24 25" key="1">
    <citation type="submission" date="2019-01" db="EMBL/GenBank/DDBJ databases">
        <authorList>
            <person name="Chen W.-M."/>
        </authorList>
    </citation>
    <scope>NUCLEOTIDE SEQUENCE [LARGE SCALE GENOMIC DNA]</scope>
    <source>
        <strain evidence="24 25">KYPY4</strain>
    </source>
</reference>
<keyword evidence="16" id="KW-0346">Stress response</keyword>
<evidence type="ECO:0000256" key="15">
    <source>
        <dbReference type="ARBA" id="ARBA00023012"/>
    </source>
</evidence>
<dbReference type="EMBL" id="SACR01000004">
    <property type="protein sequence ID" value="RVU45284.1"/>
    <property type="molecule type" value="Genomic_DNA"/>
</dbReference>
<dbReference type="PRINTS" id="PR00344">
    <property type="entry name" value="BCTRLSENSOR"/>
</dbReference>
<keyword evidence="8" id="KW-0808">Transferase</keyword>
<feature type="domain" description="Histidine kinase" evidence="22">
    <location>
        <begin position="259"/>
        <end position="500"/>
    </location>
</feature>
<name>A0A437REZ1_9BURK</name>
<dbReference type="RefSeq" id="WP_128229383.1">
    <property type="nucleotide sequence ID" value="NZ_SACR01000004.1"/>
</dbReference>
<keyword evidence="18" id="KW-0464">Manganese</keyword>
<keyword evidence="17" id="KW-0843">Virulence</keyword>
<accession>A0A437REZ1</accession>
<evidence type="ECO:0000256" key="11">
    <source>
        <dbReference type="ARBA" id="ARBA00022801"/>
    </source>
</evidence>
<keyword evidence="14" id="KW-0904">Protein phosphatase</keyword>
<keyword evidence="6" id="KW-1003">Cell membrane</keyword>
<dbReference type="InterPro" id="IPR050980">
    <property type="entry name" value="2C_sensor_his_kinase"/>
</dbReference>
<dbReference type="SMART" id="SM00387">
    <property type="entry name" value="HATPase_c"/>
    <property type="match status" value="1"/>
</dbReference>
<dbReference type="Gene3D" id="3.30.565.10">
    <property type="entry name" value="Histidine kinase-like ATPase, C-terminal domain"/>
    <property type="match status" value="1"/>
</dbReference>
<keyword evidence="10 24" id="KW-0418">Kinase</keyword>
<evidence type="ECO:0000256" key="16">
    <source>
        <dbReference type="ARBA" id="ARBA00023016"/>
    </source>
</evidence>
<keyword evidence="15" id="KW-0902">Two-component regulatory system</keyword>
<dbReference type="Pfam" id="PF00672">
    <property type="entry name" value="HAMP"/>
    <property type="match status" value="1"/>
</dbReference>
<dbReference type="CDD" id="cd00082">
    <property type="entry name" value="HisKA"/>
    <property type="match status" value="1"/>
</dbReference>
<evidence type="ECO:0000256" key="14">
    <source>
        <dbReference type="ARBA" id="ARBA00022912"/>
    </source>
</evidence>
<dbReference type="InterPro" id="IPR036097">
    <property type="entry name" value="HisK_dim/P_sf"/>
</dbReference>
<keyword evidence="9" id="KW-0547">Nucleotide-binding</keyword>
<dbReference type="InterPro" id="IPR003661">
    <property type="entry name" value="HisK_dim/P_dom"/>
</dbReference>
<evidence type="ECO:0000313" key="24">
    <source>
        <dbReference type="EMBL" id="RVU45284.1"/>
    </source>
</evidence>
<dbReference type="AlphaFoldDB" id="A0A437REZ1"/>
<evidence type="ECO:0000256" key="7">
    <source>
        <dbReference type="ARBA" id="ARBA00022553"/>
    </source>
</evidence>
<evidence type="ECO:0000256" key="19">
    <source>
        <dbReference type="ARBA" id="ARBA00040454"/>
    </source>
</evidence>
<keyword evidence="13" id="KW-0460">Magnesium</keyword>
<comment type="subcellular location">
    <subcellularLocation>
        <location evidence="4">Cell membrane</location>
        <topology evidence="4">Multi-pass membrane protein</topology>
    </subcellularLocation>
</comment>
<dbReference type="SUPFAM" id="SSF47384">
    <property type="entry name" value="Homodimeric domain of signal transducing histidine kinase"/>
    <property type="match status" value="1"/>
</dbReference>
<evidence type="ECO:0000259" key="23">
    <source>
        <dbReference type="PROSITE" id="PS50885"/>
    </source>
</evidence>
<keyword evidence="7" id="KW-0597">Phosphoprotein</keyword>
<dbReference type="Gene3D" id="1.10.287.130">
    <property type="match status" value="1"/>
</dbReference>
<dbReference type="GO" id="GO:0005886">
    <property type="term" value="C:plasma membrane"/>
    <property type="evidence" value="ECO:0007669"/>
    <property type="project" value="UniProtKB-SubCell"/>
</dbReference>
<dbReference type="OrthoDB" id="9804645at2"/>
<gene>
    <name evidence="24" type="ORF">EOE66_14185</name>
</gene>
<dbReference type="InterPro" id="IPR005467">
    <property type="entry name" value="His_kinase_dom"/>
</dbReference>
<evidence type="ECO:0000256" key="10">
    <source>
        <dbReference type="ARBA" id="ARBA00022777"/>
    </source>
</evidence>
<dbReference type="GO" id="GO:0000155">
    <property type="term" value="F:phosphorelay sensor kinase activity"/>
    <property type="evidence" value="ECO:0007669"/>
    <property type="project" value="InterPro"/>
</dbReference>
<dbReference type="Proteomes" id="UP000285575">
    <property type="component" value="Unassembled WGS sequence"/>
</dbReference>
<evidence type="ECO:0000256" key="18">
    <source>
        <dbReference type="ARBA" id="ARBA00023211"/>
    </source>
</evidence>
<evidence type="ECO:0000256" key="5">
    <source>
        <dbReference type="ARBA" id="ARBA00012438"/>
    </source>
</evidence>
<evidence type="ECO:0000256" key="1">
    <source>
        <dbReference type="ARBA" id="ARBA00000085"/>
    </source>
</evidence>
<feature type="domain" description="HAMP" evidence="23">
    <location>
        <begin position="199"/>
        <end position="251"/>
    </location>
</feature>
<dbReference type="PANTHER" id="PTHR44936">
    <property type="entry name" value="SENSOR PROTEIN CREC"/>
    <property type="match status" value="1"/>
</dbReference>
<feature type="region of interest" description="Disordered" evidence="21">
    <location>
        <begin position="466"/>
        <end position="489"/>
    </location>
</feature>
<keyword evidence="12" id="KW-0067">ATP-binding</keyword>
<dbReference type="InterPro" id="IPR003594">
    <property type="entry name" value="HATPase_dom"/>
</dbReference>
<proteinExistence type="predicted"/>
<keyword evidence="11" id="KW-0378">Hydrolase</keyword>
<evidence type="ECO:0000256" key="8">
    <source>
        <dbReference type="ARBA" id="ARBA00022679"/>
    </source>
</evidence>
<comment type="cofactor">
    <cofactor evidence="3">
        <name>Mg(2+)</name>
        <dbReference type="ChEBI" id="CHEBI:18420"/>
    </cofactor>
</comment>
<evidence type="ECO:0000256" key="20">
    <source>
        <dbReference type="ARBA" id="ARBA00041776"/>
    </source>
</evidence>
<dbReference type="SMART" id="SM00304">
    <property type="entry name" value="HAMP"/>
    <property type="match status" value="1"/>
</dbReference>
<dbReference type="PROSITE" id="PS50885">
    <property type="entry name" value="HAMP"/>
    <property type="match status" value="1"/>
</dbReference>
<evidence type="ECO:0000256" key="12">
    <source>
        <dbReference type="ARBA" id="ARBA00022840"/>
    </source>
</evidence>
<dbReference type="InterPro" id="IPR003660">
    <property type="entry name" value="HAMP_dom"/>
</dbReference>
<protein>
    <recommendedName>
        <fullName evidence="19">Signal transduction histidine-protein kinase/phosphatase MprB</fullName>
        <ecNumber evidence="5">2.7.13.3</ecNumber>
    </recommendedName>
    <alternativeName>
        <fullName evidence="20">Mycobacterial persistence regulator B</fullName>
    </alternativeName>
</protein>
<evidence type="ECO:0000256" key="3">
    <source>
        <dbReference type="ARBA" id="ARBA00001946"/>
    </source>
</evidence>
<dbReference type="SMART" id="SM00388">
    <property type="entry name" value="HisKA"/>
    <property type="match status" value="1"/>
</dbReference>
<comment type="cofactor">
    <cofactor evidence="2">
        <name>Mn(2+)</name>
        <dbReference type="ChEBI" id="CHEBI:29035"/>
    </cofactor>
</comment>
<evidence type="ECO:0000256" key="21">
    <source>
        <dbReference type="SAM" id="MobiDB-lite"/>
    </source>
</evidence>
<dbReference type="InterPro" id="IPR004358">
    <property type="entry name" value="Sig_transdc_His_kin-like_C"/>
</dbReference>
<keyword evidence="6" id="KW-0472">Membrane</keyword>
<evidence type="ECO:0000256" key="2">
    <source>
        <dbReference type="ARBA" id="ARBA00001936"/>
    </source>
</evidence>
<evidence type="ECO:0000256" key="17">
    <source>
        <dbReference type="ARBA" id="ARBA00023026"/>
    </source>
</evidence>
<dbReference type="InterPro" id="IPR036890">
    <property type="entry name" value="HATPase_C_sf"/>
</dbReference>
<dbReference type="GO" id="GO:0005524">
    <property type="term" value="F:ATP binding"/>
    <property type="evidence" value="ECO:0007669"/>
    <property type="project" value="UniProtKB-KW"/>
</dbReference>
<evidence type="ECO:0000313" key="25">
    <source>
        <dbReference type="Proteomes" id="UP000285575"/>
    </source>
</evidence>
<evidence type="ECO:0000256" key="4">
    <source>
        <dbReference type="ARBA" id="ARBA00004651"/>
    </source>
</evidence>
<organism evidence="24 25">
    <name type="scientific">Rubrivivax rivuli</name>
    <dbReference type="NCBI Taxonomy" id="1862385"/>
    <lineage>
        <taxon>Bacteria</taxon>
        <taxon>Pseudomonadati</taxon>
        <taxon>Pseudomonadota</taxon>
        <taxon>Betaproteobacteria</taxon>
        <taxon>Burkholderiales</taxon>
        <taxon>Sphaerotilaceae</taxon>
        <taxon>Rubrivivax</taxon>
    </lineage>
</organism>
<dbReference type="SUPFAM" id="SSF55874">
    <property type="entry name" value="ATPase domain of HSP90 chaperone/DNA topoisomerase II/histidine kinase"/>
    <property type="match status" value="1"/>
</dbReference>
<evidence type="ECO:0000256" key="9">
    <source>
        <dbReference type="ARBA" id="ARBA00022741"/>
    </source>
</evidence>
<dbReference type="GO" id="GO:0004721">
    <property type="term" value="F:phosphoprotein phosphatase activity"/>
    <property type="evidence" value="ECO:0007669"/>
    <property type="project" value="UniProtKB-KW"/>
</dbReference>
<evidence type="ECO:0000256" key="13">
    <source>
        <dbReference type="ARBA" id="ARBA00022842"/>
    </source>
</evidence>
<comment type="catalytic activity">
    <reaction evidence="1">
        <text>ATP + protein L-histidine = ADP + protein N-phospho-L-histidine.</text>
        <dbReference type="EC" id="2.7.13.3"/>
    </reaction>
</comment>